<reference evidence="2 3" key="1">
    <citation type="submission" date="2015-07" db="EMBL/GenBank/DDBJ databases">
        <title>High-quality genome of monoxenous trypanosomatid Leptomonas pyrrhocoris.</title>
        <authorList>
            <person name="Flegontov P."/>
            <person name="Butenko A."/>
            <person name="Firsov S."/>
            <person name="Vlcek C."/>
            <person name="Logacheva M.D."/>
            <person name="Field M."/>
            <person name="Filatov D."/>
            <person name="Flegontova O."/>
            <person name="Gerasimov E."/>
            <person name="Jackson A.P."/>
            <person name="Kelly S."/>
            <person name="Opperdoes F."/>
            <person name="O'Reilly A."/>
            <person name="Votypka J."/>
            <person name="Yurchenko V."/>
            <person name="Lukes J."/>
        </authorList>
    </citation>
    <scope>NUCLEOTIDE SEQUENCE [LARGE SCALE GENOMIC DNA]</scope>
    <source>
        <strain evidence="2">H10</strain>
    </source>
</reference>
<dbReference type="RefSeq" id="XP_015657505.1">
    <property type="nucleotide sequence ID" value="XM_015803680.1"/>
</dbReference>
<accession>A0A0M9FZI1</accession>
<evidence type="ECO:0000313" key="3">
    <source>
        <dbReference type="Proteomes" id="UP000037923"/>
    </source>
</evidence>
<dbReference type="AlphaFoldDB" id="A0A0M9FZI1"/>
<dbReference type="GeneID" id="26905886"/>
<dbReference type="VEuPathDB" id="TriTrypDB:LpyrH10_11_0610"/>
<comment type="caution">
    <text evidence="2">The sequence shown here is derived from an EMBL/GenBank/DDBJ whole genome shotgun (WGS) entry which is preliminary data.</text>
</comment>
<organism evidence="2 3">
    <name type="scientific">Leptomonas pyrrhocoris</name>
    <name type="common">Firebug parasite</name>
    <dbReference type="NCBI Taxonomy" id="157538"/>
    <lineage>
        <taxon>Eukaryota</taxon>
        <taxon>Discoba</taxon>
        <taxon>Euglenozoa</taxon>
        <taxon>Kinetoplastea</taxon>
        <taxon>Metakinetoplastina</taxon>
        <taxon>Trypanosomatida</taxon>
        <taxon>Trypanosomatidae</taxon>
        <taxon>Leishmaniinae</taxon>
        <taxon>Leptomonas</taxon>
    </lineage>
</organism>
<protein>
    <submittedName>
        <fullName evidence="2">Uncharacterized protein</fullName>
    </submittedName>
</protein>
<feature type="compositionally biased region" description="Low complexity" evidence="1">
    <location>
        <begin position="89"/>
        <end position="105"/>
    </location>
</feature>
<feature type="compositionally biased region" description="Basic and acidic residues" evidence="1">
    <location>
        <begin position="113"/>
        <end position="131"/>
    </location>
</feature>
<feature type="region of interest" description="Disordered" evidence="1">
    <location>
        <begin position="89"/>
        <end position="131"/>
    </location>
</feature>
<evidence type="ECO:0000256" key="1">
    <source>
        <dbReference type="SAM" id="MobiDB-lite"/>
    </source>
</evidence>
<dbReference type="Proteomes" id="UP000037923">
    <property type="component" value="Unassembled WGS sequence"/>
</dbReference>
<evidence type="ECO:0000313" key="2">
    <source>
        <dbReference type="EMBL" id="KPA79066.1"/>
    </source>
</evidence>
<proteinExistence type="predicted"/>
<dbReference type="OMA" id="GRYTCKD"/>
<name>A0A0M9FZI1_LEPPY</name>
<dbReference type="EMBL" id="LGTL01000011">
    <property type="protein sequence ID" value="KPA79066.1"/>
    <property type="molecule type" value="Genomic_DNA"/>
</dbReference>
<gene>
    <name evidence="2" type="ORF">ABB37_05596</name>
</gene>
<sequence>MSTELECGSDTVGRYTCRYAPRPSVCCANGCCAMDPAGSGERKPMQLWVRIVIAFSVAVGMVLLFLLLKYRDRRSSRAYKRLLKHRRAQAAAEEQQLQGQQQPPQQTSPDADAEVHAPDAEHVPTESRRRK</sequence>
<dbReference type="OrthoDB" id="272386at2759"/>
<keyword evidence="3" id="KW-1185">Reference proteome</keyword>